<protein>
    <submittedName>
        <fullName evidence="3">CheY-like chemotaxis protein</fullName>
    </submittedName>
</protein>
<dbReference type="InterPro" id="IPR001789">
    <property type="entry name" value="Sig_transdc_resp-reg_receiver"/>
</dbReference>
<keyword evidence="1" id="KW-0597">Phosphoprotein</keyword>
<keyword evidence="4" id="KW-1185">Reference proteome</keyword>
<name>A0ABR6WD60_9BACT</name>
<organism evidence="3 4">
    <name type="scientific">Spirosoma utsteinense</name>
    <dbReference type="NCBI Taxonomy" id="2585773"/>
    <lineage>
        <taxon>Bacteria</taxon>
        <taxon>Pseudomonadati</taxon>
        <taxon>Bacteroidota</taxon>
        <taxon>Cytophagia</taxon>
        <taxon>Cytophagales</taxon>
        <taxon>Cytophagaceae</taxon>
        <taxon>Spirosoma</taxon>
    </lineage>
</organism>
<evidence type="ECO:0000259" key="2">
    <source>
        <dbReference type="PROSITE" id="PS50110"/>
    </source>
</evidence>
<comment type="caution">
    <text evidence="3">The sequence shown here is derived from an EMBL/GenBank/DDBJ whole genome shotgun (WGS) entry which is preliminary data.</text>
</comment>
<dbReference type="Proteomes" id="UP000700732">
    <property type="component" value="Unassembled WGS sequence"/>
</dbReference>
<evidence type="ECO:0000313" key="4">
    <source>
        <dbReference type="Proteomes" id="UP000700732"/>
    </source>
</evidence>
<dbReference type="InterPro" id="IPR011006">
    <property type="entry name" value="CheY-like_superfamily"/>
</dbReference>
<dbReference type="Pfam" id="PF00072">
    <property type="entry name" value="Response_reg"/>
    <property type="match status" value="1"/>
</dbReference>
<dbReference type="Gene3D" id="3.40.50.2300">
    <property type="match status" value="1"/>
</dbReference>
<dbReference type="SMART" id="SM00448">
    <property type="entry name" value="REC"/>
    <property type="match status" value="1"/>
</dbReference>
<evidence type="ECO:0000313" key="3">
    <source>
        <dbReference type="EMBL" id="MBC3794438.1"/>
    </source>
</evidence>
<evidence type="ECO:0000256" key="1">
    <source>
        <dbReference type="PROSITE-ProRule" id="PRU00169"/>
    </source>
</evidence>
<proteinExistence type="predicted"/>
<gene>
    <name evidence="3" type="ORF">FH603_4967</name>
</gene>
<dbReference type="EMBL" id="VFIA01000045">
    <property type="protein sequence ID" value="MBC3794438.1"/>
    <property type="molecule type" value="Genomic_DNA"/>
</dbReference>
<dbReference type="RefSeq" id="WP_186740959.1">
    <property type="nucleotide sequence ID" value="NZ_VFIA01000045.1"/>
</dbReference>
<dbReference type="PROSITE" id="PS50110">
    <property type="entry name" value="RESPONSE_REGULATORY"/>
    <property type="match status" value="1"/>
</dbReference>
<sequence>MNTNRSQRKKVKVLVIEDNDDHWTLMEKAMANSFTEAVPVRVASADEALMLLEDWLLEEWEMPKLILQDLYLPDNKDGLSFVRRFKSMPVTCNRIPIVMLSSSSIHADITEAYQLGVSSYALKPTDFQGWITLFNDLRFYWLETVTLPTTHYSL</sequence>
<feature type="modified residue" description="4-aspartylphosphate" evidence="1">
    <location>
        <position position="69"/>
    </location>
</feature>
<accession>A0ABR6WD60</accession>
<dbReference type="PANTHER" id="PTHR44520">
    <property type="entry name" value="RESPONSE REGULATOR RCP1-RELATED"/>
    <property type="match status" value="1"/>
</dbReference>
<feature type="domain" description="Response regulatory" evidence="2">
    <location>
        <begin position="12"/>
        <end position="138"/>
    </location>
</feature>
<reference evidence="3 4" key="1">
    <citation type="submission" date="2019-06" db="EMBL/GenBank/DDBJ databases">
        <title>Spirosoma utsteinense sp. nov. isolated from Antarctic ice-free soils.</title>
        <authorList>
            <person name="Tahon G."/>
        </authorList>
    </citation>
    <scope>NUCLEOTIDE SEQUENCE [LARGE SCALE GENOMIC DNA]</scope>
    <source>
        <strain evidence="3 4">LMG 31447</strain>
    </source>
</reference>
<dbReference type="SUPFAM" id="SSF52172">
    <property type="entry name" value="CheY-like"/>
    <property type="match status" value="1"/>
</dbReference>
<dbReference type="InterPro" id="IPR052893">
    <property type="entry name" value="TCS_response_regulator"/>
</dbReference>
<dbReference type="PANTHER" id="PTHR44520:SF2">
    <property type="entry name" value="RESPONSE REGULATOR RCP1"/>
    <property type="match status" value="1"/>
</dbReference>